<proteinExistence type="predicted"/>
<evidence type="ECO:0000313" key="2">
    <source>
        <dbReference type="Proteomes" id="UP000824031"/>
    </source>
</evidence>
<organism evidence="1 2">
    <name type="scientific">Candidatus Gemmiger excrementavium</name>
    <dbReference type="NCBI Taxonomy" id="2838608"/>
    <lineage>
        <taxon>Bacteria</taxon>
        <taxon>Bacillati</taxon>
        <taxon>Bacillota</taxon>
        <taxon>Clostridia</taxon>
        <taxon>Eubacteriales</taxon>
        <taxon>Gemmiger</taxon>
    </lineage>
</organism>
<reference evidence="1" key="1">
    <citation type="journal article" date="2021" name="PeerJ">
        <title>Extensive microbial diversity within the chicken gut microbiome revealed by metagenomics and culture.</title>
        <authorList>
            <person name="Gilroy R."/>
            <person name="Ravi A."/>
            <person name="Getino M."/>
            <person name="Pursley I."/>
            <person name="Horton D.L."/>
            <person name="Alikhan N.F."/>
            <person name="Baker D."/>
            <person name="Gharbi K."/>
            <person name="Hall N."/>
            <person name="Watson M."/>
            <person name="Adriaenssens E.M."/>
            <person name="Foster-Nyarko E."/>
            <person name="Jarju S."/>
            <person name="Secka A."/>
            <person name="Antonio M."/>
            <person name="Oren A."/>
            <person name="Chaudhuri R.R."/>
            <person name="La Ragione R."/>
            <person name="Hildebrand F."/>
            <person name="Pallen M.J."/>
        </authorList>
    </citation>
    <scope>NUCLEOTIDE SEQUENCE</scope>
    <source>
        <strain evidence="1">3436</strain>
    </source>
</reference>
<gene>
    <name evidence="1" type="ORF">H9810_02740</name>
</gene>
<name>A0A9D2F0Y8_9FIRM</name>
<dbReference type="AlphaFoldDB" id="A0A9D2F0Y8"/>
<accession>A0A9D2F0Y8</accession>
<evidence type="ECO:0000313" key="1">
    <source>
        <dbReference type="EMBL" id="HIZ47623.1"/>
    </source>
</evidence>
<dbReference type="Proteomes" id="UP000824031">
    <property type="component" value="Unassembled WGS sequence"/>
</dbReference>
<sequence length="60" mass="6965">MQPKELDVVRLKDGREVTVLEVLGDGDEFYVEYDLPDKDDCEFFSVSPDQIEKITWHSST</sequence>
<evidence type="ECO:0008006" key="3">
    <source>
        <dbReference type="Google" id="ProtNLM"/>
    </source>
</evidence>
<protein>
    <recommendedName>
        <fullName evidence="3">DUF4926 domain-containing protein</fullName>
    </recommendedName>
</protein>
<dbReference type="EMBL" id="DXBO01000031">
    <property type="protein sequence ID" value="HIZ47623.1"/>
    <property type="molecule type" value="Genomic_DNA"/>
</dbReference>
<reference evidence="1" key="2">
    <citation type="submission" date="2021-04" db="EMBL/GenBank/DDBJ databases">
        <authorList>
            <person name="Gilroy R."/>
        </authorList>
    </citation>
    <scope>NUCLEOTIDE SEQUENCE</scope>
    <source>
        <strain evidence="1">3436</strain>
    </source>
</reference>
<comment type="caution">
    <text evidence="1">The sequence shown here is derived from an EMBL/GenBank/DDBJ whole genome shotgun (WGS) entry which is preliminary data.</text>
</comment>